<dbReference type="Pfam" id="PF00319">
    <property type="entry name" value="SRF-TF"/>
    <property type="match status" value="1"/>
</dbReference>
<name>A0A067TN48_GALM3</name>
<sequence length="519" mass="54207">MGRRKIEIQPITHERNRSVTFLKRKNGLFKKAYELGVLCSVEVAVIIFEERPGHHLKLYQYGSADIHDIVQRHIRHDGEKDTRGPQDFAGNNLTKLGAIGDGDDDDDDDEDTPARSKRRHDGKLKPPSDMVTSSIEYTSPAHRNLSIPQPPPLSLHGISGQSGGGPTLPVSNSRSLDMRDSSSRRGSTRLSLHQGHSRSPSDDPSNGNYYYGQNSSGFSNRSGQYGHGHHSSSQHHNPHHNQNGGQHHSGPQYAPFFPVSSSHQSPPPSFIPLQSDFPRGPSSRGGGGGGGSGFGLPPRTGSTGSSSYENPGMYSSMMRNAPNPASSQSNGSGDPFAGFLDADDQSRHHGQAPLGPSLVGLDWPIHSNGGDGPPSSAPSGHSSSVSAPSATSSQSAGPDGPGNGGNWLDFLSGNPNNPNSNTSNRESTSWERGGGGGGGPAGTDIFGGNERGRAGNTASGGLGSVVMDVSVDCKRPLGSLKGEDDVAMNGAGGILASPDSMNGSVRGADSSKKGKKDRG</sequence>
<dbReference type="GO" id="GO:0045944">
    <property type="term" value="P:positive regulation of transcription by RNA polymerase II"/>
    <property type="evidence" value="ECO:0007669"/>
    <property type="project" value="TreeGrafter"/>
</dbReference>
<dbReference type="Gene3D" id="3.40.1810.10">
    <property type="entry name" value="Transcription factor, MADS-box"/>
    <property type="match status" value="1"/>
</dbReference>
<dbReference type="OrthoDB" id="1898716at2759"/>
<feature type="domain" description="MADS-box" evidence="7">
    <location>
        <begin position="1"/>
        <end position="51"/>
    </location>
</feature>
<keyword evidence="3" id="KW-0238">DNA-binding</keyword>
<feature type="compositionally biased region" description="Gly residues" evidence="6">
    <location>
        <begin position="432"/>
        <end position="441"/>
    </location>
</feature>
<reference evidence="9" key="1">
    <citation type="journal article" date="2014" name="Proc. Natl. Acad. Sci. U.S.A.">
        <title>Extensive sampling of basidiomycete genomes demonstrates inadequacy of the white-rot/brown-rot paradigm for wood decay fungi.</title>
        <authorList>
            <person name="Riley R."/>
            <person name="Salamov A.A."/>
            <person name="Brown D.W."/>
            <person name="Nagy L.G."/>
            <person name="Floudas D."/>
            <person name="Held B.W."/>
            <person name="Levasseur A."/>
            <person name="Lombard V."/>
            <person name="Morin E."/>
            <person name="Otillar R."/>
            <person name="Lindquist E.A."/>
            <person name="Sun H."/>
            <person name="LaButti K.M."/>
            <person name="Schmutz J."/>
            <person name="Jabbour D."/>
            <person name="Luo H."/>
            <person name="Baker S.E."/>
            <person name="Pisabarro A.G."/>
            <person name="Walton J.D."/>
            <person name="Blanchette R.A."/>
            <person name="Henrissat B."/>
            <person name="Martin F."/>
            <person name="Cullen D."/>
            <person name="Hibbett D.S."/>
            <person name="Grigoriev I.V."/>
        </authorList>
    </citation>
    <scope>NUCLEOTIDE SEQUENCE [LARGE SCALE GENOMIC DNA]</scope>
    <source>
        <strain evidence="9">CBS 339.88</strain>
    </source>
</reference>
<dbReference type="GO" id="GO:0046983">
    <property type="term" value="F:protein dimerization activity"/>
    <property type="evidence" value="ECO:0007669"/>
    <property type="project" value="InterPro"/>
</dbReference>
<dbReference type="InterPro" id="IPR002100">
    <property type="entry name" value="TF_MADSbox"/>
</dbReference>
<protein>
    <recommendedName>
        <fullName evidence="7">MADS-box domain-containing protein</fullName>
    </recommendedName>
</protein>
<dbReference type="PANTHER" id="PTHR11945:SF534">
    <property type="entry name" value="MYOCYTE-SPECIFIC ENHANCER FACTOR 2"/>
    <property type="match status" value="1"/>
</dbReference>
<feature type="compositionally biased region" description="Basic residues" evidence="6">
    <location>
        <begin position="227"/>
        <end position="239"/>
    </location>
</feature>
<dbReference type="SMART" id="SM00432">
    <property type="entry name" value="MADS"/>
    <property type="match status" value="1"/>
</dbReference>
<dbReference type="SUPFAM" id="SSF55455">
    <property type="entry name" value="SRF-like"/>
    <property type="match status" value="1"/>
</dbReference>
<dbReference type="GO" id="GO:0000978">
    <property type="term" value="F:RNA polymerase II cis-regulatory region sequence-specific DNA binding"/>
    <property type="evidence" value="ECO:0007669"/>
    <property type="project" value="TreeGrafter"/>
</dbReference>
<feature type="region of interest" description="Disordered" evidence="6">
    <location>
        <begin position="478"/>
        <end position="519"/>
    </location>
</feature>
<dbReference type="PANTHER" id="PTHR11945">
    <property type="entry name" value="MADS BOX PROTEIN"/>
    <property type="match status" value="1"/>
</dbReference>
<comment type="subcellular location">
    <subcellularLocation>
        <location evidence="1">Nucleus</location>
    </subcellularLocation>
</comment>
<dbReference type="GO" id="GO:0000981">
    <property type="term" value="F:DNA-binding transcription factor activity, RNA polymerase II-specific"/>
    <property type="evidence" value="ECO:0007669"/>
    <property type="project" value="TreeGrafter"/>
</dbReference>
<proteinExistence type="predicted"/>
<evidence type="ECO:0000256" key="2">
    <source>
        <dbReference type="ARBA" id="ARBA00023015"/>
    </source>
</evidence>
<feature type="compositionally biased region" description="Polar residues" evidence="6">
    <location>
        <begin position="323"/>
        <end position="332"/>
    </location>
</feature>
<evidence type="ECO:0000313" key="8">
    <source>
        <dbReference type="EMBL" id="KDR81334.1"/>
    </source>
</evidence>
<dbReference type="Proteomes" id="UP000027222">
    <property type="component" value="Unassembled WGS sequence"/>
</dbReference>
<dbReference type="PROSITE" id="PS50066">
    <property type="entry name" value="MADS_BOX_2"/>
    <property type="match status" value="1"/>
</dbReference>
<dbReference type="STRING" id="685588.A0A067TN48"/>
<dbReference type="InterPro" id="IPR036879">
    <property type="entry name" value="TF_MADSbox_sf"/>
</dbReference>
<evidence type="ECO:0000313" key="9">
    <source>
        <dbReference type="Proteomes" id="UP000027222"/>
    </source>
</evidence>
<dbReference type="GO" id="GO:0005634">
    <property type="term" value="C:nucleus"/>
    <property type="evidence" value="ECO:0007669"/>
    <property type="project" value="UniProtKB-SubCell"/>
</dbReference>
<evidence type="ECO:0000256" key="3">
    <source>
        <dbReference type="ARBA" id="ARBA00023125"/>
    </source>
</evidence>
<feature type="compositionally biased region" description="Gly residues" evidence="6">
    <location>
        <begin position="283"/>
        <end position="294"/>
    </location>
</feature>
<feature type="compositionally biased region" description="Low complexity" evidence="6">
    <location>
        <begin position="373"/>
        <end position="398"/>
    </location>
</feature>
<keyword evidence="9" id="KW-1185">Reference proteome</keyword>
<gene>
    <name evidence="8" type="ORF">GALMADRAFT_91917</name>
</gene>
<dbReference type="HOGENOM" id="CLU_040317_0_0_1"/>
<keyword evidence="2" id="KW-0805">Transcription regulation</keyword>
<dbReference type="EMBL" id="KL142371">
    <property type="protein sequence ID" value="KDR81334.1"/>
    <property type="molecule type" value="Genomic_DNA"/>
</dbReference>
<evidence type="ECO:0000256" key="1">
    <source>
        <dbReference type="ARBA" id="ARBA00004123"/>
    </source>
</evidence>
<keyword evidence="4" id="KW-0804">Transcription</keyword>
<dbReference type="PRINTS" id="PR00404">
    <property type="entry name" value="MADSDOMAIN"/>
</dbReference>
<accession>A0A067TN48</accession>
<evidence type="ECO:0000259" key="7">
    <source>
        <dbReference type="PROSITE" id="PS50066"/>
    </source>
</evidence>
<feature type="compositionally biased region" description="Acidic residues" evidence="6">
    <location>
        <begin position="101"/>
        <end position="111"/>
    </location>
</feature>
<feature type="compositionally biased region" description="Low complexity" evidence="6">
    <location>
        <begin position="412"/>
        <end position="427"/>
    </location>
</feature>
<evidence type="ECO:0000256" key="5">
    <source>
        <dbReference type="ARBA" id="ARBA00023242"/>
    </source>
</evidence>
<organism evidence="8 9">
    <name type="scientific">Galerina marginata (strain CBS 339.88)</name>
    <dbReference type="NCBI Taxonomy" id="685588"/>
    <lineage>
        <taxon>Eukaryota</taxon>
        <taxon>Fungi</taxon>
        <taxon>Dikarya</taxon>
        <taxon>Basidiomycota</taxon>
        <taxon>Agaricomycotina</taxon>
        <taxon>Agaricomycetes</taxon>
        <taxon>Agaricomycetidae</taxon>
        <taxon>Agaricales</taxon>
        <taxon>Agaricineae</taxon>
        <taxon>Strophariaceae</taxon>
        <taxon>Galerina</taxon>
    </lineage>
</organism>
<feature type="region of interest" description="Disordered" evidence="6">
    <location>
        <begin position="77"/>
        <end position="464"/>
    </location>
</feature>
<evidence type="ECO:0000256" key="4">
    <source>
        <dbReference type="ARBA" id="ARBA00023163"/>
    </source>
</evidence>
<dbReference type="AlphaFoldDB" id="A0A067TN48"/>
<evidence type="ECO:0000256" key="6">
    <source>
        <dbReference type="SAM" id="MobiDB-lite"/>
    </source>
</evidence>
<keyword evidence="5" id="KW-0539">Nucleus</keyword>
<feature type="compositionally biased region" description="Polar residues" evidence="6">
    <location>
        <begin position="202"/>
        <end position="221"/>
    </location>
</feature>
<feature type="compositionally biased region" description="Low complexity" evidence="6">
    <location>
        <begin position="240"/>
        <end position="264"/>
    </location>
</feature>